<proteinExistence type="predicted"/>
<protein>
    <submittedName>
        <fullName evidence="1">Uncharacterized protein</fullName>
    </submittedName>
</protein>
<organism evidence="1">
    <name type="scientific">marine sediment metagenome</name>
    <dbReference type="NCBI Taxonomy" id="412755"/>
    <lineage>
        <taxon>unclassified sequences</taxon>
        <taxon>metagenomes</taxon>
        <taxon>ecological metagenomes</taxon>
    </lineage>
</organism>
<reference evidence="1" key="1">
    <citation type="journal article" date="2015" name="Nature">
        <title>Complex archaea that bridge the gap between prokaryotes and eukaryotes.</title>
        <authorList>
            <person name="Spang A."/>
            <person name="Saw J.H."/>
            <person name="Jorgensen S.L."/>
            <person name="Zaremba-Niedzwiedzka K."/>
            <person name="Martijn J."/>
            <person name="Lind A.E."/>
            <person name="van Eijk R."/>
            <person name="Schleper C."/>
            <person name="Guy L."/>
            <person name="Ettema T.J."/>
        </authorList>
    </citation>
    <scope>NUCLEOTIDE SEQUENCE</scope>
</reference>
<name>A0A0F9G6B2_9ZZZZ</name>
<sequence>MEMIKVTWIDAQRLELGVLQDNELPDIQPIPCDIIGFKVHEDKKRIIVTQERWDIGGCKYVHVIPKCSIIKKSTTEG</sequence>
<dbReference type="AlphaFoldDB" id="A0A0F9G6B2"/>
<dbReference type="EMBL" id="LAZR01018965">
    <property type="protein sequence ID" value="KKL94289.1"/>
    <property type="molecule type" value="Genomic_DNA"/>
</dbReference>
<accession>A0A0F9G6B2</accession>
<comment type="caution">
    <text evidence="1">The sequence shown here is derived from an EMBL/GenBank/DDBJ whole genome shotgun (WGS) entry which is preliminary data.</text>
</comment>
<evidence type="ECO:0000313" key="1">
    <source>
        <dbReference type="EMBL" id="KKL94289.1"/>
    </source>
</evidence>
<gene>
    <name evidence="1" type="ORF">LCGC14_1866220</name>
</gene>